<organism evidence="1 2">
    <name type="scientific">Iris pallida</name>
    <name type="common">Sweet iris</name>
    <dbReference type="NCBI Taxonomy" id="29817"/>
    <lineage>
        <taxon>Eukaryota</taxon>
        <taxon>Viridiplantae</taxon>
        <taxon>Streptophyta</taxon>
        <taxon>Embryophyta</taxon>
        <taxon>Tracheophyta</taxon>
        <taxon>Spermatophyta</taxon>
        <taxon>Magnoliopsida</taxon>
        <taxon>Liliopsida</taxon>
        <taxon>Asparagales</taxon>
        <taxon>Iridaceae</taxon>
        <taxon>Iridoideae</taxon>
        <taxon>Irideae</taxon>
        <taxon>Iris</taxon>
    </lineage>
</organism>
<sequence length="78" mass="8992">MILVIRIKYKGHIYIAVRELQMGVSRIIDIHLEDCPSIKKVYMNYMLLGFKIEYIKKKHAVGIGLPCENLKVSNNMVG</sequence>
<protein>
    <submittedName>
        <fullName evidence="1">Uncharacterized protein</fullName>
    </submittedName>
</protein>
<reference evidence="1" key="1">
    <citation type="journal article" date="2023" name="GigaByte">
        <title>Genome assembly of the bearded iris, Iris pallida Lam.</title>
        <authorList>
            <person name="Bruccoleri R.E."/>
            <person name="Oakeley E.J."/>
            <person name="Faust A.M.E."/>
            <person name="Altorfer M."/>
            <person name="Dessus-Babus S."/>
            <person name="Burckhardt D."/>
            <person name="Oertli M."/>
            <person name="Naumann U."/>
            <person name="Petersen F."/>
            <person name="Wong J."/>
        </authorList>
    </citation>
    <scope>NUCLEOTIDE SEQUENCE</scope>
    <source>
        <strain evidence="1">GSM-AAB239-AS_SAM_17_03QT</strain>
    </source>
</reference>
<accession>A0AAX6ED57</accession>
<reference evidence="1" key="2">
    <citation type="submission" date="2023-04" db="EMBL/GenBank/DDBJ databases">
        <authorList>
            <person name="Bruccoleri R.E."/>
            <person name="Oakeley E.J."/>
            <person name="Faust A.-M."/>
            <person name="Dessus-Babus S."/>
            <person name="Altorfer M."/>
            <person name="Burckhardt D."/>
            <person name="Oertli M."/>
            <person name="Naumann U."/>
            <person name="Petersen F."/>
            <person name="Wong J."/>
        </authorList>
    </citation>
    <scope>NUCLEOTIDE SEQUENCE</scope>
    <source>
        <strain evidence="1">GSM-AAB239-AS_SAM_17_03QT</strain>
        <tissue evidence="1">Leaf</tissue>
    </source>
</reference>
<evidence type="ECO:0000313" key="1">
    <source>
        <dbReference type="EMBL" id="KAJ6801881.1"/>
    </source>
</evidence>
<dbReference type="EMBL" id="JANAVB010037586">
    <property type="protein sequence ID" value="KAJ6801881.1"/>
    <property type="molecule type" value="Genomic_DNA"/>
</dbReference>
<dbReference type="AlphaFoldDB" id="A0AAX6ED57"/>
<proteinExistence type="predicted"/>
<name>A0AAX6ED57_IRIPA</name>
<dbReference type="Proteomes" id="UP001140949">
    <property type="component" value="Unassembled WGS sequence"/>
</dbReference>
<evidence type="ECO:0000313" key="2">
    <source>
        <dbReference type="Proteomes" id="UP001140949"/>
    </source>
</evidence>
<keyword evidence="2" id="KW-1185">Reference proteome</keyword>
<gene>
    <name evidence="1" type="ORF">M6B38_195475</name>
</gene>
<comment type="caution">
    <text evidence="1">The sequence shown here is derived from an EMBL/GenBank/DDBJ whole genome shotgun (WGS) entry which is preliminary data.</text>
</comment>